<comment type="caution">
    <text evidence="1">The sequence shown here is derived from an EMBL/GenBank/DDBJ whole genome shotgun (WGS) entry which is preliminary data.</text>
</comment>
<feature type="non-terminal residue" evidence="1">
    <location>
        <position position="58"/>
    </location>
</feature>
<dbReference type="AlphaFoldDB" id="T2SK43"/>
<proteinExistence type="predicted"/>
<accession>T2SK43</accession>
<dbReference type="EMBL" id="ASYV01000159">
    <property type="protein sequence ID" value="EQD92615.1"/>
    <property type="molecule type" value="Genomic_DNA"/>
</dbReference>
<dbReference type="Proteomes" id="UP000015663">
    <property type="component" value="Unassembled WGS sequence"/>
</dbReference>
<evidence type="ECO:0000313" key="2">
    <source>
        <dbReference type="Proteomes" id="UP000015663"/>
    </source>
</evidence>
<organism evidence="1 2">
    <name type="scientific">Helicobacter pylori PZ5080</name>
    <dbReference type="NCBI Taxonomy" id="1337394"/>
    <lineage>
        <taxon>Bacteria</taxon>
        <taxon>Pseudomonadati</taxon>
        <taxon>Campylobacterota</taxon>
        <taxon>Epsilonproteobacteria</taxon>
        <taxon>Campylobacterales</taxon>
        <taxon>Helicobacteraceae</taxon>
        <taxon>Helicobacter</taxon>
    </lineage>
</organism>
<name>T2SK43_HELPX</name>
<evidence type="ECO:0000313" key="1">
    <source>
        <dbReference type="EMBL" id="EQD92615.1"/>
    </source>
</evidence>
<sequence>MEKFIAELEQCRLAELEQCRLAELEAYLKATGLENTTLSSDEENALNLFNGNHSVGGG</sequence>
<gene>
    <name evidence="1" type="ORF">L934_05765</name>
</gene>
<protein>
    <submittedName>
        <fullName evidence="1">Uncharacterized protein</fullName>
    </submittedName>
</protein>
<reference evidence="1 2" key="1">
    <citation type="journal article" date="2013" name="Genome Announc.">
        <title>Draft Genome Sequences of Helicobacter pylori Strains Isolated from Regions of Low and High Gastric Cancer Risk in Colombia.</title>
        <authorList>
            <person name="Sheh A."/>
            <person name="Piazuelo M.B."/>
            <person name="Wilson K.T."/>
            <person name="Correa P."/>
            <person name="Fox J.G."/>
        </authorList>
    </citation>
    <scope>NUCLEOTIDE SEQUENCE [LARGE SCALE GENOMIC DNA]</scope>
    <source>
        <strain evidence="1 2">PZ5080</strain>
    </source>
</reference>